<dbReference type="Gene3D" id="2.60.40.10">
    <property type="entry name" value="Immunoglobulins"/>
    <property type="match status" value="2"/>
</dbReference>
<dbReference type="GO" id="GO:0006508">
    <property type="term" value="P:proteolysis"/>
    <property type="evidence" value="ECO:0007669"/>
    <property type="project" value="InterPro"/>
</dbReference>
<dbReference type="InterPro" id="IPR018114">
    <property type="entry name" value="TRYPSIN_HIS"/>
</dbReference>
<dbReference type="InterPro" id="IPR009003">
    <property type="entry name" value="Peptidase_S1_PA"/>
</dbReference>
<evidence type="ECO:0000313" key="9">
    <source>
        <dbReference type="Proteomes" id="UP000295217"/>
    </source>
</evidence>
<dbReference type="NCBIfam" id="TIGR01167">
    <property type="entry name" value="LPXTG_anchor"/>
    <property type="match status" value="1"/>
</dbReference>
<evidence type="ECO:0000256" key="5">
    <source>
        <dbReference type="SAM" id="MobiDB-lite"/>
    </source>
</evidence>
<dbReference type="Pfam" id="PF00746">
    <property type="entry name" value="Gram_pos_anchor"/>
    <property type="match status" value="1"/>
</dbReference>
<feature type="region of interest" description="Disordered" evidence="5">
    <location>
        <begin position="695"/>
        <end position="717"/>
    </location>
</feature>
<dbReference type="EMBL" id="SMLB01000028">
    <property type="protein sequence ID" value="TDD67541.1"/>
    <property type="molecule type" value="Genomic_DNA"/>
</dbReference>
<feature type="compositionally biased region" description="Acidic residues" evidence="5">
    <location>
        <begin position="697"/>
        <end position="711"/>
    </location>
</feature>
<evidence type="ECO:0000313" key="8">
    <source>
        <dbReference type="EMBL" id="TDD67541.1"/>
    </source>
</evidence>
<dbReference type="InterPro" id="IPR019931">
    <property type="entry name" value="LPXTG_anchor"/>
</dbReference>
<keyword evidence="2" id="KW-0964">Secreted</keyword>
<keyword evidence="6" id="KW-0472">Membrane</keyword>
<dbReference type="PROSITE" id="PS50847">
    <property type="entry name" value="GRAM_POS_ANCHORING"/>
    <property type="match status" value="1"/>
</dbReference>
<feature type="transmembrane region" description="Helical" evidence="6">
    <location>
        <begin position="720"/>
        <end position="738"/>
    </location>
</feature>
<accession>A0A4R5A6I1</accession>
<feature type="region of interest" description="Disordered" evidence="5">
    <location>
        <begin position="498"/>
        <end position="524"/>
    </location>
</feature>
<sequence length="746" mass="76443">MSTALLRRRGAARVSGVLGVCALVSTGVVISSTAASAEEETVTETLQTFAAEAFAPQADELPTGLVEAIQRDLGISAEEYLANAAAAKVAADVSAQLVEAGVDINATVIDGQDVTLYVEAEADVAAAEAVGAKVEIGSPPDEHDYSDYDFEPKVDHKGGYGFFTQADETSGFRCSVGFSGYTPDGDDRFLTAGHCGLDSETYEQLAGPVYHLPLEAPIGPPPQGEDPPPLNIGDEIGDITDGSMHFGPEFENYDAGLVDITNPDFNGIPQVAGWAGGQGNPDENSITIYDSIDAVVGAEACKSGSTSGWTCGTIETAEQTVDFNTGERVTGFIFDACMLGGDSGGSIIVGNYALGVNSGSDFGPDCDTGSFGIGFAVSGGQYNALDVLGDQWELNVAVNTPSVTAPEDGGESGQSVTFEGTVEGAGTNHRVTVSVDGGEPVEGEVTAEGAFSVALPEDLEPGEHTYAVQAFYGNHSQSEVAEGSWTVTEAPPVEELAVDSPSEGQTTGNARPEFSGTGQPGATVTLAVGDTEYGTAEVGEDGAWAITPGSDLPVGVRFDAVVTQTFEEDTQEVTVADLGIEAADVTITAPEDGSTVAGDVVFEGTSFGGATIGLLLEQAADAAADPQPRLGLRAEGEDDVEEWAGEFEIDDAGNWTFDPAEDLPEGEYTITAQATLEGGDPELSDSEAVATFTVANGDDDGNGEDGDEDLPDTGSSGTTWMIVGGVALLLAGGAAVAVRARRNTTA</sequence>
<dbReference type="InterPro" id="IPR033116">
    <property type="entry name" value="TRYPSIN_SER"/>
</dbReference>
<dbReference type="AlphaFoldDB" id="A0A4R5A6I1"/>
<organism evidence="8 9">
    <name type="scientific">Jiangella aurantiaca</name>
    <dbReference type="NCBI Taxonomy" id="2530373"/>
    <lineage>
        <taxon>Bacteria</taxon>
        <taxon>Bacillati</taxon>
        <taxon>Actinomycetota</taxon>
        <taxon>Actinomycetes</taxon>
        <taxon>Jiangellales</taxon>
        <taxon>Jiangellaceae</taxon>
        <taxon>Jiangella</taxon>
    </lineage>
</organism>
<evidence type="ECO:0000256" key="1">
    <source>
        <dbReference type="ARBA" id="ARBA00022512"/>
    </source>
</evidence>
<evidence type="ECO:0000256" key="2">
    <source>
        <dbReference type="ARBA" id="ARBA00022525"/>
    </source>
</evidence>
<keyword evidence="1" id="KW-0134">Cell wall</keyword>
<dbReference type="PROSITE" id="PS00135">
    <property type="entry name" value="TRYPSIN_SER"/>
    <property type="match status" value="1"/>
</dbReference>
<reference evidence="8 9" key="1">
    <citation type="submission" date="2019-02" db="EMBL/GenBank/DDBJ databases">
        <title>Draft genome sequences of novel Actinobacteria.</title>
        <authorList>
            <person name="Sahin N."/>
            <person name="Ay H."/>
            <person name="Saygin H."/>
        </authorList>
    </citation>
    <scope>NUCLEOTIDE SEQUENCE [LARGE SCALE GENOMIC DNA]</scope>
    <source>
        <strain evidence="8 9">8K307</strain>
    </source>
</reference>
<dbReference type="Gene3D" id="2.40.10.10">
    <property type="entry name" value="Trypsin-like serine proteases"/>
    <property type="match status" value="2"/>
</dbReference>
<dbReference type="PROSITE" id="PS00134">
    <property type="entry name" value="TRYPSIN_HIS"/>
    <property type="match status" value="1"/>
</dbReference>
<evidence type="ECO:0000256" key="6">
    <source>
        <dbReference type="SAM" id="Phobius"/>
    </source>
</evidence>
<protein>
    <submittedName>
        <fullName evidence="8">LPXTG cell wall anchor domain-containing protein</fullName>
    </submittedName>
</protein>
<name>A0A4R5A6I1_9ACTN</name>
<keyword evidence="6" id="KW-1133">Transmembrane helix</keyword>
<dbReference type="Gene3D" id="3.30.420.430">
    <property type="match status" value="1"/>
</dbReference>
<dbReference type="CDD" id="cd21112">
    <property type="entry name" value="alphaLP-like"/>
    <property type="match status" value="1"/>
</dbReference>
<dbReference type="RefSeq" id="WP_132104707.1">
    <property type="nucleotide sequence ID" value="NZ_SMLB01000028.1"/>
</dbReference>
<proteinExistence type="predicted"/>
<keyword evidence="9" id="KW-1185">Reference proteome</keyword>
<comment type="caution">
    <text evidence="8">The sequence shown here is derived from an EMBL/GenBank/DDBJ whole genome shotgun (WGS) entry which is preliminary data.</text>
</comment>
<keyword evidence="3" id="KW-0732">Signal</keyword>
<keyword evidence="6" id="KW-0812">Transmembrane</keyword>
<dbReference type="InterPro" id="IPR013783">
    <property type="entry name" value="Ig-like_fold"/>
</dbReference>
<dbReference type="InterPro" id="IPR035070">
    <property type="entry name" value="Streptogrisin_prodomain"/>
</dbReference>
<keyword evidence="4" id="KW-0572">Peptidoglycan-anchor</keyword>
<evidence type="ECO:0000256" key="3">
    <source>
        <dbReference type="ARBA" id="ARBA00022729"/>
    </source>
</evidence>
<evidence type="ECO:0000256" key="4">
    <source>
        <dbReference type="ARBA" id="ARBA00023088"/>
    </source>
</evidence>
<dbReference type="OrthoDB" id="8781117at2"/>
<dbReference type="SUPFAM" id="SSF50494">
    <property type="entry name" value="Trypsin-like serine proteases"/>
    <property type="match status" value="1"/>
</dbReference>
<dbReference type="GO" id="GO:0005975">
    <property type="term" value="P:carbohydrate metabolic process"/>
    <property type="evidence" value="ECO:0007669"/>
    <property type="project" value="UniProtKB-ARBA"/>
</dbReference>
<dbReference type="InterPro" id="IPR043504">
    <property type="entry name" value="Peptidase_S1_PA_chymotrypsin"/>
</dbReference>
<dbReference type="Proteomes" id="UP000295217">
    <property type="component" value="Unassembled WGS sequence"/>
</dbReference>
<dbReference type="Gene3D" id="3.30.300.50">
    <property type="match status" value="1"/>
</dbReference>
<evidence type="ECO:0000259" key="7">
    <source>
        <dbReference type="PROSITE" id="PS50847"/>
    </source>
</evidence>
<gene>
    <name evidence="8" type="ORF">E1262_19015</name>
</gene>
<dbReference type="GO" id="GO:0004252">
    <property type="term" value="F:serine-type endopeptidase activity"/>
    <property type="evidence" value="ECO:0007669"/>
    <property type="project" value="InterPro"/>
</dbReference>
<feature type="domain" description="Gram-positive cocci surface proteins LPxTG" evidence="7">
    <location>
        <begin position="710"/>
        <end position="746"/>
    </location>
</feature>